<evidence type="ECO:0000256" key="3">
    <source>
        <dbReference type="ARBA" id="ARBA00022692"/>
    </source>
</evidence>
<dbReference type="InParanoid" id="G8ZVW1"/>
<dbReference type="SFLD" id="SFLDF00463">
    <property type="entry name" value="AIM14"/>
    <property type="match status" value="1"/>
</dbReference>
<dbReference type="HOGENOM" id="CLU_025685_0_0_1"/>
<dbReference type="GO" id="GO:0005886">
    <property type="term" value="C:plasma membrane"/>
    <property type="evidence" value="ECO:0007669"/>
    <property type="project" value="TreeGrafter"/>
</dbReference>
<evidence type="ECO:0000256" key="7">
    <source>
        <dbReference type="ARBA" id="ARBA00023002"/>
    </source>
</evidence>
<sequence>MKFKSLISRLGCDIFNWFDDHLPSFDHQMDKRVRSEQVATYARICFILTLFLLCVVVPLWNVVSRTHRVFRMVQYVKRGMFKSQSWVHKSPLYHNQSFHQCLLWSIVAGVSSFYGVHGDLLQITKRMGRIAVALMLPLLFLTLRPSPLPETLYLTLIPIHKWISRVVVVESLLHTVFYSWYMARNHVFLTKIKKLANVYGVIALVLFVVIAITSLQRIRRSNFQIFYSVHYISTWLSVVLIHMHARPGVPFYTFLNVLILSSQIAYRLYRTRVTTISAIKISKSLTLVEFPLHDLAAEPILPSGHIRLSICENNWLKRLFHFLVPLQHPYTIASLPTDETVKLIVRNGRFPLISNKRYLVTGAFEPRLAFMQKPGKPGSPASHSVRGNTFLSSGALSLSRLSFEISARRVLMCVGGSAISFALPLLRILNFNGVTVKLMWVVRDFRDLKVLHHFKNNFDGLEIYISGTFESEQDIQIDYIDSYGNVDSTTSLHPPSLCNSGRGAPVALEVAPPVGEASPLNGNTLSQRTASQLNNYGSLTETRSSTDMDCVGDIDPNDEIDFTNTFSARNVKTRSAENLKGNKVNSFINGDIFRKPSIIEPPPSDESGGSESEDSHEEHPESDDSDMKLRIPSTVKVFFGRPTLGGTEYAWCLQRDCDAETATDLYCRSRNEYGANADDLSEVYVVAAGPPTLIESTRRFATDAGLHFHEESFAV</sequence>
<feature type="transmembrane region" description="Helical" evidence="11">
    <location>
        <begin position="41"/>
        <end position="63"/>
    </location>
</feature>
<keyword evidence="7" id="KW-0560">Oxidoreductase</keyword>
<dbReference type="GO" id="GO:0033215">
    <property type="term" value="P:reductive iron assimilation"/>
    <property type="evidence" value="ECO:0007669"/>
    <property type="project" value="TreeGrafter"/>
</dbReference>
<evidence type="ECO:0000256" key="1">
    <source>
        <dbReference type="ARBA" id="ARBA00004141"/>
    </source>
</evidence>
<proteinExistence type="predicted"/>
<evidence type="ECO:0000313" key="13">
    <source>
        <dbReference type="EMBL" id="CCE92755.1"/>
    </source>
</evidence>
<dbReference type="KEGG" id="tdl:TDEL_0E05120"/>
<dbReference type="GO" id="GO:0000293">
    <property type="term" value="F:ferric-chelate reductase activity"/>
    <property type="evidence" value="ECO:0007669"/>
    <property type="project" value="TreeGrafter"/>
</dbReference>
<keyword evidence="9 11" id="KW-0472">Membrane</keyword>
<evidence type="ECO:0000256" key="10">
    <source>
        <dbReference type="SAM" id="MobiDB-lite"/>
    </source>
</evidence>
<evidence type="ECO:0000259" key="12">
    <source>
        <dbReference type="Pfam" id="PF01794"/>
    </source>
</evidence>
<protein>
    <recommendedName>
        <fullName evidence="12">Ferric oxidoreductase domain-containing protein</fullName>
    </recommendedName>
</protein>
<feature type="transmembrane region" description="Helical" evidence="11">
    <location>
        <begin position="195"/>
        <end position="213"/>
    </location>
</feature>
<dbReference type="Pfam" id="PF01794">
    <property type="entry name" value="Ferric_reduct"/>
    <property type="match status" value="1"/>
</dbReference>
<dbReference type="SFLD" id="SFLDG01168">
    <property type="entry name" value="Ferric_reductase_subgroup_(FRE"/>
    <property type="match status" value="1"/>
</dbReference>
<evidence type="ECO:0000256" key="6">
    <source>
        <dbReference type="ARBA" id="ARBA00022989"/>
    </source>
</evidence>
<name>G8ZVW1_TORDE</name>
<keyword evidence="4" id="KW-0274">FAD</keyword>
<keyword evidence="8" id="KW-0813">Transport</keyword>
<feature type="region of interest" description="Disordered" evidence="10">
    <location>
        <begin position="594"/>
        <end position="627"/>
    </location>
</feature>
<evidence type="ECO:0000256" key="11">
    <source>
        <dbReference type="SAM" id="Phobius"/>
    </source>
</evidence>
<keyword evidence="14" id="KW-1185">Reference proteome</keyword>
<evidence type="ECO:0000256" key="2">
    <source>
        <dbReference type="ARBA" id="ARBA00022630"/>
    </source>
</evidence>
<keyword evidence="6 11" id="KW-1133">Transmembrane helix</keyword>
<organism evidence="13 14">
    <name type="scientific">Torulaspora delbrueckii</name>
    <name type="common">Yeast</name>
    <name type="synonym">Candida colliculosa</name>
    <dbReference type="NCBI Taxonomy" id="4950"/>
    <lineage>
        <taxon>Eukaryota</taxon>
        <taxon>Fungi</taxon>
        <taxon>Dikarya</taxon>
        <taxon>Ascomycota</taxon>
        <taxon>Saccharomycotina</taxon>
        <taxon>Saccharomycetes</taxon>
        <taxon>Saccharomycetales</taxon>
        <taxon>Saccharomycetaceae</taxon>
        <taxon>Torulaspora</taxon>
    </lineage>
</organism>
<dbReference type="GeneID" id="11500876"/>
<dbReference type="SFLD" id="SFLDS00052">
    <property type="entry name" value="Ferric_Reductase_Domain"/>
    <property type="match status" value="1"/>
</dbReference>
<feature type="transmembrane region" description="Helical" evidence="11">
    <location>
        <begin position="97"/>
        <end position="116"/>
    </location>
</feature>
<dbReference type="EMBL" id="HE616746">
    <property type="protein sequence ID" value="CCE92755.1"/>
    <property type="molecule type" value="Genomic_DNA"/>
</dbReference>
<feature type="compositionally biased region" description="Acidic residues" evidence="10">
    <location>
        <begin position="611"/>
        <end position="624"/>
    </location>
</feature>
<dbReference type="PANTHER" id="PTHR11972:SF178">
    <property type="entry name" value="FERRIC REDUCTASE TRANSMEMBRANE COMPONENT 8-RELATED"/>
    <property type="match status" value="1"/>
</dbReference>
<dbReference type="STRING" id="1076872.G8ZVW1"/>
<evidence type="ECO:0000256" key="4">
    <source>
        <dbReference type="ARBA" id="ARBA00022827"/>
    </source>
</evidence>
<keyword evidence="8" id="KW-0406">Ion transport</keyword>
<evidence type="ECO:0000256" key="8">
    <source>
        <dbReference type="ARBA" id="ARBA00023065"/>
    </source>
</evidence>
<keyword evidence="5" id="KW-0249">Electron transport</keyword>
<accession>G8ZVW1</accession>
<dbReference type="eggNOG" id="KOG0039">
    <property type="taxonomic scope" value="Eukaryota"/>
</dbReference>
<dbReference type="PANTHER" id="PTHR11972">
    <property type="entry name" value="NADPH OXIDASE"/>
    <property type="match status" value="1"/>
</dbReference>
<evidence type="ECO:0000256" key="5">
    <source>
        <dbReference type="ARBA" id="ARBA00022982"/>
    </source>
</evidence>
<dbReference type="AlphaFoldDB" id="G8ZVW1"/>
<feature type="domain" description="Ferric oxidoreductase" evidence="12">
    <location>
        <begin position="127"/>
        <end position="240"/>
    </location>
</feature>
<dbReference type="Proteomes" id="UP000005627">
    <property type="component" value="Chromosome 5"/>
</dbReference>
<gene>
    <name evidence="13" type="primary">TDEL0E05120</name>
    <name evidence="13" type="ORF">TDEL_0E05120</name>
</gene>
<comment type="subcellular location">
    <subcellularLocation>
        <location evidence="1">Membrane</location>
        <topology evidence="1">Multi-pass membrane protein</topology>
    </subcellularLocation>
</comment>
<keyword evidence="2" id="KW-0285">Flavoprotein</keyword>
<evidence type="ECO:0000313" key="14">
    <source>
        <dbReference type="Proteomes" id="UP000005627"/>
    </source>
</evidence>
<feature type="transmembrane region" description="Helical" evidence="11">
    <location>
        <begin position="128"/>
        <end position="146"/>
    </location>
</feature>
<dbReference type="InterPro" id="IPR050369">
    <property type="entry name" value="RBOH/FRE"/>
</dbReference>
<dbReference type="OrthoDB" id="10006946at2759"/>
<reference evidence="13 14" key="1">
    <citation type="journal article" date="2011" name="Proc. Natl. Acad. Sci. U.S.A.">
        <title>Evolutionary erosion of yeast sex chromosomes by mating-type switching accidents.</title>
        <authorList>
            <person name="Gordon J.L."/>
            <person name="Armisen D."/>
            <person name="Proux-Wera E."/>
            <person name="Oheigeartaigh S.S."/>
            <person name="Byrne K.P."/>
            <person name="Wolfe K.H."/>
        </authorList>
    </citation>
    <scope>NUCLEOTIDE SEQUENCE [LARGE SCALE GENOMIC DNA]</scope>
    <source>
        <strain evidence="14">ATCC 10662 / CBS 1146 / NBRC 0425 / NCYC 2629 / NRRL Y-866</strain>
    </source>
</reference>
<keyword evidence="3 11" id="KW-0812">Transmembrane</keyword>
<dbReference type="FunCoup" id="G8ZVW1">
    <property type="interactions" value="34"/>
</dbReference>
<evidence type="ECO:0000256" key="9">
    <source>
        <dbReference type="ARBA" id="ARBA00023136"/>
    </source>
</evidence>
<dbReference type="InterPro" id="IPR013130">
    <property type="entry name" value="Fe3_Rdtase_TM_dom"/>
</dbReference>
<dbReference type="RefSeq" id="XP_003681966.1">
    <property type="nucleotide sequence ID" value="XM_003681918.1"/>
</dbReference>